<organism evidence="9 10">
    <name type="scientific">Naganishia liquefaciens</name>
    <dbReference type="NCBI Taxonomy" id="104408"/>
    <lineage>
        <taxon>Eukaryota</taxon>
        <taxon>Fungi</taxon>
        <taxon>Dikarya</taxon>
        <taxon>Basidiomycota</taxon>
        <taxon>Agaricomycotina</taxon>
        <taxon>Tremellomycetes</taxon>
        <taxon>Filobasidiales</taxon>
        <taxon>Filobasidiaceae</taxon>
        <taxon>Naganishia</taxon>
    </lineage>
</organism>
<dbReference type="CDD" id="cd02662">
    <property type="entry name" value="Peptidase_C19F"/>
    <property type="match status" value="1"/>
</dbReference>
<dbReference type="OrthoDB" id="2020758at2759"/>
<dbReference type="PANTHER" id="PTHR24006">
    <property type="entry name" value="UBIQUITIN CARBOXYL-TERMINAL HYDROLASE"/>
    <property type="match status" value="1"/>
</dbReference>
<evidence type="ECO:0000256" key="2">
    <source>
        <dbReference type="ARBA" id="ARBA00009085"/>
    </source>
</evidence>
<comment type="caution">
    <text evidence="9">The sequence shown here is derived from an EMBL/GenBank/DDBJ whole genome shotgun (WGS) entry which is preliminary data.</text>
</comment>
<evidence type="ECO:0000256" key="7">
    <source>
        <dbReference type="ARBA" id="ARBA00022807"/>
    </source>
</evidence>
<dbReference type="PROSITE" id="PS50235">
    <property type="entry name" value="USP_3"/>
    <property type="match status" value="1"/>
</dbReference>
<comment type="catalytic activity">
    <reaction evidence="1">
        <text>Thiol-dependent hydrolysis of ester, thioester, amide, peptide and isopeptide bonds formed by the C-terminal Gly of ubiquitin (a 76-residue protein attached to proteins as an intracellular targeting signal).</text>
        <dbReference type="EC" id="3.4.19.12"/>
    </reaction>
</comment>
<dbReference type="SUPFAM" id="SSF54001">
    <property type="entry name" value="Cysteine proteinases"/>
    <property type="match status" value="1"/>
</dbReference>
<dbReference type="Proteomes" id="UP000620104">
    <property type="component" value="Unassembled WGS sequence"/>
</dbReference>
<sequence>MAFQLLAGRLSPFLGGSPNRGTKKGDNEQLRREEYEEGIALKVQNRTTNTKRRRAQVSEHGFHGNNYPGMVNLSGTLCYMNSILQSFASLTYLQNHLDSVIALAEDVDLNTPVTDALSLTLEQLNTPTTSFRPQALRPYSLVEALSTLPSVRRLLQTREHQDAHELFLLLTNAISDELGKLDLERRKDRGLAEAMQLRKMRLAQQDDLNAKDSNGQTHVGRWSGNEKNRILSPWEGLSANRRICLKCGWCEGIRYETMGAIDVTLPSSGAIPLEACLKHLSAIDVIDDAYCDRCTLRLTHTFYLSEAERLGKAKDENGKSSTARKKRAANSRKFATRITKLLETGDIANMEKAEGLQDCKWLKASSRSARQSMIARPPRILTLHLSRSGFTPYGELYKKTASVAFPMVLDITLFTTSGALYTTADGSISHHADEEWQKESSRPEDAAPPRSIYRLDALICHYGYTSSFGHFVAYRRKPDSVLGPTLARKSCSDYCQCQACRMHGQVREQKSLPLKNWLRISDADVEEVGEAEVLAERMSAFLLFYEKVAEGEPSDTEEITEPKLRMAQGSIAEAISNLNGQGGIRHRASAKL</sequence>
<dbReference type="InterPro" id="IPR050164">
    <property type="entry name" value="Peptidase_C19"/>
</dbReference>
<keyword evidence="4" id="KW-0645">Protease</keyword>
<evidence type="ECO:0000256" key="1">
    <source>
        <dbReference type="ARBA" id="ARBA00000707"/>
    </source>
</evidence>
<dbReference type="InterPro" id="IPR028889">
    <property type="entry name" value="USP"/>
</dbReference>
<keyword evidence="10" id="KW-1185">Reference proteome</keyword>
<dbReference type="PROSITE" id="PS00973">
    <property type="entry name" value="USP_2"/>
    <property type="match status" value="1"/>
</dbReference>
<feature type="domain" description="USP" evidence="8">
    <location>
        <begin position="68"/>
        <end position="548"/>
    </location>
</feature>
<proteinExistence type="inferred from homology"/>
<dbReference type="GO" id="GO:0004843">
    <property type="term" value="F:cysteine-type deubiquitinase activity"/>
    <property type="evidence" value="ECO:0007669"/>
    <property type="project" value="UniProtKB-EC"/>
</dbReference>
<evidence type="ECO:0000256" key="6">
    <source>
        <dbReference type="ARBA" id="ARBA00022801"/>
    </source>
</evidence>
<dbReference type="PANTHER" id="PTHR24006:SF888">
    <property type="entry name" value="UBIQUITIN CARBOXYL-TERMINAL HYDROLASE 30"/>
    <property type="match status" value="1"/>
</dbReference>
<accession>A0A8H3TXE4</accession>
<keyword evidence="7" id="KW-0788">Thiol protease</keyword>
<evidence type="ECO:0000313" key="9">
    <source>
        <dbReference type="EMBL" id="GHJ88671.1"/>
    </source>
</evidence>
<evidence type="ECO:0000256" key="5">
    <source>
        <dbReference type="ARBA" id="ARBA00022786"/>
    </source>
</evidence>
<comment type="similarity">
    <text evidence="2">Belongs to the peptidase C19 family.</text>
</comment>
<protein>
    <recommendedName>
        <fullName evidence="3">ubiquitinyl hydrolase 1</fullName>
        <ecNumber evidence="3">3.4.19.12</ecNumber>
    </recommendedName>
</protein>
<name>A0A8H3TXE4_9TREE</name>
<dbReference type="InterPro" id="IPR018200">
    <property type="entry name" value="USP_CS"/>
</dbReference>
<dbReference type="EC" id="3.4.19.12" evidence="3"/>
<dbReference type="InterPro" id="IPR001394">
    <property type="entry name" value="Peptidase_C19_UCH"/>
</dbReference>
<dbReference type="GO" id="GO:0005634">
    <property type="term" value="C:nucleus"/>
    <property type="evidence" value="ECO:0007669"/>
    <property type="project" value="TreeGrafter"/>
</dbReference>
<dbReference type="AlphaFoldDB" id="A0A8H3TXE4"/>
<dbReference type="GO" id="GO:0016579">
    <property type="term" value="P:protein deubiquitination"/>
    <property type="evidence" value="ECO:0007669"/>
    <property type="project" value="InterPro"/>
</dbReference>
<dbReference type="Pfam" id="PF00443">
    <property type="entry name" value="UCH"/>
    <property type="match status" value="1"/>
</dbReference>
<reference evidence="9" key="1">
    <citation type="submission" date="2020-07" db="EMBL/GenBank/DDBJ databases">
        <title>Draft Genome Sequence of a Deep-Sea Yeast, Naganishia (Cryptococcus) liquefaciens strain N6.</title>
        <authorList>
            <person name="Han Y.W."/>
            <person name="Kajitani R."/>
            <person name="Morimoto H."/>
            <person name="Parhat M."/>
            <person name="Tsubouchi H."/>
            <person name="Bakenova O."/>
            <person name="Ogata M."/>
            <person name="Argunhan B."/>
            <person name="Aoki R."/>
            <person name="Kajiwara S."/>
            <person name="Itoh T."/>
            <person name="Iwasaki H."/>
        </authorList>
    </citation>
    <scope>NUCLEOTIDE SEQUENCE</scope>
    <source>
        <strain evidence="9">N6</strain>
    </source>
</reference>
<keyword evidence="5" id="KW-0833">Ubl conjugation pathway</keyword>
<evidence type="ECO:0000259" key="8">
    <source>
        <dbReference type="PROSITE" id="PS50235"/>
    </source>
</evidence>
<dbReference type="GO" id="GO:0005829">
    <property type="term" value="C:cytosol"/>
    <property type="evidence" value="ECO:0007669"/>
    <property type="project" value="TreeGrafter"/>
</dbReference>
<evidence type="ECO:0000256" key="4">
    <source>
        <dbReference type="ARBA" id="ARBA00022670"/>
    </source>
</evidence>
<dbReference type="Gene3D" id="3.90.70.10">
    <property type="entry name" value="Cysteine proteinases"/>
    <property type="match status" value="1"/>
</dbReference>
<dbReference type="EMBL" id="BLZA01000030">
    <property type="protein sequence ID" value="GHJ88671.1"/>
    <property type="molecule type" value="Genomic_DNA"/>
</dbReference>
<keyword evidence="6" id="KW-0378">Hydrolase</keyword>
<gene>
    <name evidence="9" type="ORF">NliqN6_5073</name>
</gene>
<dbReference type="GO" id="GO:0006508">
    <property type="term" value="P:proteolysis"/>
    <property type="evidence" value="ECO:0007669"/>
    <property type="project" value="UniProtKB-KW"/>
</dbReference>
<dbReference type="InterPro" id="IPR038765">
    <property type="entry name" value="Papain-like_cys_pep_sf"/>
</dbReference>
<evidence type="ECO:0000313" key="10">
    <source>
        <dbReference type="Proteomes" id="UP000620104"/>
    </source>
</evidence>
<evidence type="ECO:0000256" key="3">
    <source>
        <dbReference type="ARBA" id="ARBA00012759"/>
    </source>
</evidence>